<dbReference type="STRING" id="1619234.SAMN05421730_100262"/>
<dbReference type="Gene3D" id="2.40.128.20">
    <property type="match status" value="1"/>
</dbReference>
<evidence type="ECO:0000313" key="1">
    <source>
        <dbReference type="EMBL" id="SCP95611.1"/>
    </source>
</evidence>
<dbReference type="Proteomes" id="UP000199315">
    <property type="component" value="Unassembled WGS sequence"/>
</dbReference>
<dbReference type="Pfam" id="PF09148">
    <property type="entry name" value="DUF1934"/>
    <property type="match status" value="1"/>
</dbReference>
<dbReference type="InterPro" id="IPR015231">
    <property type="entry name" value="DUF1934"/>
</dbReference>
<dbReference type="RefSeq" id="WP_091230091.1">
    <property type="nucleotide sequence ID" value="NZ_FMKA01000002.1"/>
</dbReference>
<dbReference type="AlphaFoldDB" id="A0A1D3TQ06"/>
<proteinExistence type="predicted"/>
<protein>
    <submittedName>
        <fullName evidence="1">Uncharacterized beta-barrel protein YwiB, DUF1934 family</fullName>
    </submittedName>
</protein>
<dbReference type="SUPFAM" id="SSF50814">
    <property type="entry name" value="Lipocalins"/>
    <property type="match status" value="1"/>
</dbReference>
<dbReference type="InterPro" id="IPR012674">
    <property type="entry name" value="Calycin"/>
</dbReference>
<organism evidence="1 2">
    <name type="scientific">Anaerobium acetethylicum</name>
    <dbReference type="NCBI Taxonomy" id="1619234"/>
    <lineage>
        <taxon>Bacteria</taxon>
        <taxon>Bacillati</taxon>
        <taxon>Bacillota</taxon>
        <taxon>Clostridia</taxon>
        <taxon>Lachnospirales</taxon>
        <taxon>Lachnospiraceae</taxon>
        <taxon>Anaerobium</taxon>
    </lineage>
</organism>
<reference evidence="1 2" key="1">
    <citation type="submission" date="2016-09" db="EMBL/GenBank/DDBJ databases">
        <authorList>
            <person name="Capua I."/>
            <person name="De Benedictis P."/>
            <person name="Joannis T."/>
            <person name="Lombin L.H."/>
            <person name="Cattoli G."/>
        </authorList>
    </citation>
    <scope>NUCLEOTIDE SEQUENCE [LARGE SCALE GENOMIC DNA]</scope>
    <source>
        <strain evidence="1 2">GluBS11</strain>
    </source>
</reference>
<sequence>MKKDVLISISGLQFENEGDSPVEIITAGEYFYKNGKHYVFYDEIQEGFAENTRNVIKIHDSMIEITKKGLINVNMLFEKSKKNMTYYETPYGNIMIGLLANRIDIDETEDKIHVEIEYVLEMNYETLAEYRVVIEIVSKDAKHFSLQ</sequence>
<dbReference type="OrthoDB" id="1680906at2"/>
<name>A0A1D3TQ06_9FIRM</name>
<keyword evidence="2" id="KW-1185">Reference proteome</keyword>
<evidence type="ECO:0000313" key="2">
    <source>
        <dbReference type="Proteomes" id="UP000199315"/>
    </source>
</evidence>
<dbReference type="EMBL" id="FMKA01000002">
    <property type="protein sequence ID" value="SCP95611.1"/>
    <property type="molecule type" value="Genomic_DNA"/>
</dbReference>
<gene>
    <name evidence="1" type="ORF">SAMN05421730_100262</name>
</gene>
<accession>A0A1D3TQ06</accession>